<dbReference type="InterPro" id="IPR007135">
    <property type="entry name" value="Atg3/Atg10"/>
</dbReference>
<dbReference type="EMBL" id="GGEC01013621">
    <property type="protein sequence ID" value="MBW94104.1"/>
    <property type="molecule type" value="Transcribed_RNA"/>
</dbReference>
<keyword evidence="5" id="KW-0072">Autophagy</keyword>
<dbReference type="Pfam" id="PF03987">
    <property type="entry name" value="Autophagy_act_C"/>
    <property type="match status" value="1"/>
</dbReference>
<dbReference type="Gene3D" id="3.30.1460.50">
    <property type="match status" value="1"/>
</dbReference>
<dbReference type="GO" id="GO:0000045">
    <property type="term" value="P:autophagosome assembly"/>
    <property type="evidence" value="ECO:0007669"/>
    <property type="project" value="TreeGrafter"/>
</dbReference>
<dbReference type="GO" id="GO:0000422">
    <property type="term" value="P:autophagy of mitochondrion"/>
    <property type="evidence" value="ECO:0007669"/>
    <property type="project" value="TreeGrafter"/>
</dbReference>
<dbReference type="GO" id="GO:0061651">
    <property type="term" value="F:Atg12 conjugating enzyme activity"/>
    <property type="evidence" value="ECO:0007669"/>
    <property type="project" value="TreeGrafter"/>
</dbReference>
<reference evidence="7" key="1">
    <citation type="submission" date="2018-02" db="EMBL/GenBank/DDBJ databases">
        <title>Rhizophora mucronata_Transcriptome.</title>
        <authorList>
            <person name="Meera S.P."/>
            <person name="Sreeshan A."/>
            <person name="Augustine A."/>
        </authorList>
    </citation>
    <scope>NUCLEOTIDE SEQUENCE</scope>
    <source>
        <tissue evidence="7">Leaf</tissue>
    </source>
</reference>
<protein>
    <recommendedName>
        <fullName evidence="2">Ubiquitin-like-conjugating enzyme ATG10</fullName>
    </recommendedName>
    <alternativeName>
        <fullName evidence="6">Autophagy-related protein 10</fullName>
    </alternativeName>
</protein>
<keyword evidence="4" id="KW-0833">Ubl conjugation pathway</keyword>
<sequence length="222" mass="25281">MDVRSWDGTLSATDFCVAARAFADKWKRVNPTSTPWLWVPSPKRPFLCQAVDGYLSLDSMCILGSTEDSVNDASLSEDEKQEEEVVDNATLVQSSRYHEEHFYDFHIVYCPSYRVPVLYFRGYCSDGRPLALNEIEKDLPSCSAKALLESKWTFITQEEHPYLNRPWYKLHPCGTGKWMKLLFLDAALAGKGLDIELYLVSWCSVVGQVVGLRIPLEMLNVI</sequence>
<evidence type="ECO:0000256" key="4">
    <source>
        <dbReference type="ARBA" id="ARBA00022786"/>
    </source>
</evidence>
<evidence type="ECO:0000256" key="6">
    <source>
        <dbReference type="ARBA" id="ARBA00029833"/>
    </source>
</evidence>
<evidence type="ECO:0000256" key="1">
    <source>
        <dbReference type="ARBA" id="ARBA00005696"/>
    </source>
</evidence>
<organism evidence="7">
    <name type="scientific">Rhizophora mucronata</name>
    <name type="common">Asiatic mangrove</name>
    <dbReference type="NCBI Taxonomy" id="61149"/>
    <lineage>
        <taxon>Eukaryota</taxon>
        <taxon>Viridiplantae</taxon>
        <taxon>Streptophyta</taxon>
        <taxon>Embryophyta</taxon>
        <taxon>Tracheophyta</taxon>
        <taxon>Spermatophyta</taxon>
        <taxon>Magnoliopsida</taxon>
        <taxon>eudicotyledons</taxon>
        <taxon>Gunneridae</taxon>
        <taxon>Pentapetalae</taxon>
        <taxon>rosids</taxon>
        <taxon>fabids</taxon>
        <taxon>Malpighiales</taxon>
        <taxon>Rhizophoraceae</taxon>
        <taxon>Rhizophora</taxon>
    </lineage>
</organism>
<dbReference type="PANTHER" id="PTHR14957:SF1">
    <property type="entry name" value="UBIQUITIN-LIKE-CONJUGATING ENZYME ATG10"/>
    <property type="match status" value="1"/>
</dbReference>
<proteinExistence type="inferred from homology"/>
<dbReference type="PANTHER" id="PTHR14957">
    <property type="entry name" value="UBIQUITIN-LIKE-CONJUGATING ENZYME ATG10"/>
    <property type="match status" value="1"/>
</dbReference>
<evidence type="ECO:0000313" key="7">
    <source>
        <dbReference type="EMBL" id="MBW94104.1"/>
    </source>
</evidence>
<dbReference type="GO" id="GO:0005829">
    <property type="term" value="C:cytosol"/>
    <property type="evidence" value="ECO:0007669"/>
    <property type="project" value="TreeGrafter"/>
</dbReference>
<evidence type="ECO:0000256" key="3">
    <source>
        <dbReference type="ARBA" id="ARBA00022679"/>
    </source>
</evidence>
<evidence type="ECO:0000256" key="5">
    <source>
        <dbReference type="ARBA" id="ARBA00023006"/>
    </source>
</evidence>
<dbReference type="AlphaFoldDB" id="A0A2P2JKW9"/>
<evidence type="ECO:0000256" key="2">
    <source>
        <dbReference type="ARBA" id="ARBA00021099"/>
    </source>
</evidence>
<accession>A0A2P2JKW9</accession>
<keyword evidence="3" id="KW-0808">Transferase</keyword>
<comment type="similarity">
    <text evidence="1">Belongs to the ATG10 family.</text>
</comment>
<name>A0A2P2JKW9_RHIMU</name>
<dbReference type="GO" id="GO:0032446">
    <property type="term" value="P:protein modification by small protein conjugation"/>
    <property type="evidence" value="ECO:0007669"/>
    <property type="project" value="TreeGrafter"/>
</dbReference>